<proteinExistence type="predicted"/>
<dbReference type="Proteomes" id="UP000244934">
    <property type="component" value="Unassembled WGS sequence"/>
</dbReference>
<feature type="transmembrane region" description="Helical" evidence="8">
    <location>
        <begin position="109"/>
        <end position="132"/>
    </location>
</feature>
<evidence type="ECO:0000256" key="2">
    <source>
        <dbReference type="ARBA" id="ARBA00022448"/>
    </source>
</evidence>
<feature type="transmembrane region" description="Helical" evidence="8">
    <location>
        <begin position="262"/>
        <end position="283"/>
    </location>
</feature>
<sequence>MRHFLGISLTRAYLQSSFSLLLFFASWGIWWSFYQIWLTSEENGLGLDGTSVGIVYAANSLATLFFMIGYGTLQDRLGTRRHLAILAATAASLVGPFMIWIYRPLLENSFALGVTVGAVFLSAGFLAAFALFEAIAERISRRSGFEYGQARMWGSAGYAVVALLAGFLFTLDARLIFWMGSLFGIALLLMLLVWKAPVEARAPTEQEQQVPSLGDMIDVFRIGALWKLIVFVFFSWTFYTVYDQQMFPEFYTRLFDSPARGQQFYGMLNAAQVFLEAAMMGLVPLLMHRIGIRNTILLGSMVMFLRILGSAVFDDPLLISMVKMFHAIEVPLFVLAIFRYFTLHFNPALSATLYLVGFQISAQGGNIILSPLLGMLRDNVGYQTTFSIISAIVLIAGVYAFFVLKRDHEDVYGESFTSDTRKAQAA</sequence>
<feature type="transmembrane region" description="Helical" evidence="8">
    <location>
        <begin position="224"/>
        <end position="242"/>
    </location>
</feature>
<feature type="transmembrane region" description="Helical" evidence="8">
    <location>
        <begin position="385"/>
        <end position="404"/>
    </location>
</feature>
<reference evidence="11" key="1">
    <citation type="submission" date="2018-03" db="EMBL/GenBank/DDBJ databases">
        <authorList>
            <person name="Navarro De La Torre S."/>
        </authorList>
    </citation>
    <scope>NUCLEOTIDE SEQUENCE [LARGE SCALE GENOMIC DNA]</scope>
    <source>
        <strain evidence="11">EAod3</strain>
    </source>
</reference>
<evidence type="ECO:0000313" key="10">
    <source>
        <dbReference type="EMBL" id="SPJ33534.1"/>
    </source>
</evidence>
<dbReference type="PANTHER" id="PTHR23522:SF10">
    <property type="entry name" value="3-PHENYLPROPIONIC ACID TRANSPORTER-RELATED"/>
    <property type="match status" value="1"/>
</dbReference>
<keyword evidence="5 8" id="KW-0812">Transmembrane</keyword>
<evidence type="ECO:0000256" key="1">
    <source>
        <dbReference type="ARBA" id="ARBA00004429"/>
    </source>
</evidence>
<dbReference type="PRINTS" id="PR00174">
    <property type="entry name" value="LACYSMPORT"/>
</dbReference>
<evidence type="ECO:0000313" key="11">
    <source>
        <dbReference type="Proteomes" id="UP000244934"/>
    </source>
</evidence>
<evidence type="ECO:0000259" key="9">
    <source>
        <dbReference type="PROSITE" id="PS50850"/>
    </source>
</evidence>
<keyword evidence="4" id="KW-0997">Cell inner membrane</keyword>
<organism evidence="10 11">
    <name type="scientific">Kushneria phyllosphaerae</name>
    <dbReference type="NCBI Taxonomy" id="2100822"/>
    <lineage>
        <taxon>Bacteria</taxon>
        <taxon>Pseudomonadati</taxon>
        <taxon>Pseudomonadota</taxon>
        <taxon>Gammaproteobacteria</taxon>
        <taxon>Oceanospirillales</taxon>
        <taxon>Halomonadaceae</taxon>
        <taxon>Kushneria</taxon>
    </lineage>
</organism>
<feature type="transmembrane region" description="Helical" evidence="8">
    <location>
        <begin position="12"/>
        <end position="33"/>
    </location>
</feature>
<feature type="domain" description="Major facilitator superfamily (MFS) profile" evidence="9">
    <location>
        <begin position="12"/>
        <end position="408"/>
    </location>
</feature>
<dbReference type="RefSeq" id="WP_108842374.1">
    <property type="nucleotide sequence ID" value="NZ_ONZI01000002.1"/>
</dbReference>
<dbReference type="OrthoDB" id="9150135at2"/>
<feature type="transmembrane region" description="Helical" evidence="8">
    <location>
        <begin position="353"/>
        <end position="373"/>
    </location>
</feature>
<evidence type="ECO:0000256" key="7">
    <source>
        <dbReference type="ARBA" id="ARBA00023136"/>
    </source>
</evidence>
<dbReference type="PROSITE" id="PS50850">
    <property type="entry name" value="MFS"/>
    <property type="match status" value="1"/>
</dbReference>
<evidence type="ECO:0000256" key="4">
    <source>
        <dbReference type="ARBA" id="ARBA00022519"/>
    </source>
</evidence>
<feature type="transmembrane region" description="Helical" evidence="8">
    <location>
        <begin position="53"/>
        <end position="71"/>
    </location>
</feature>
<feature type="transmembrane region" description="Helical" evidence="8">
    <location>
        <begin position="152"/>
        <end position="169"/>
    </location>
</feature>
<protein>
    <submittedName>
        <fullName evidence="10">Lactose permease</fullName>
    </submittedName>
</protein>
<evidence type="ECO:0000256" key="8">
    <source>
        <dbReference type="SAM" id="Phobius"/>
    </source>
</evidence>
<feature type="transmembrane region" description="Helical" evidence="8">
    <location>
        <begin position="83"/>
        <end position="103"/>
    </location>
</feature>
<comment type="subcellular location">
    <subcellularLocation>
        <location evidence="1">Cell inner membrane</location>
        <topology evidence="1">Multi-pass membrane protein</topology>
    </subcellularLocation>
</comment>
<dbReference type="InterPro" id="IPR036259">
    <property type="entry name" value="MFS_trans_sf"/>
</dbReference>
<dbReference type="SUPFAM" id="SSF103473">
    <property type="entry name" value="MFS general substrate transporter"/>
    <property type="match status" value="1"/>
</dbReference>
<evidence type="ECO:0000256" key="3">
    <source>
        <dbReference type="ARBA" id="ARBA00022475"/>
    </source>
</evidence>
<dbReference type="Pfam" id="PF01306">
    <property type="entry name" value="LacY_symp"/>
    <property type="match status" value="1"/>
</dbReference>
<dbReference type="InterPro" id="IPR020846">
    <property type="entry name" value="MFS_dom"/>
</dbReference>
<keyword evidence="3" id="KW-1003">Cell membrane</keyword>
<evidence type="ECO:0000256" key="5">
    <source>
        <dbReference type="ARBA" id="ARBA00022692"/>
    </source>
</evidence>
<feature type="transmembrane region" description="Helical" evidence="8">
    <location>
        <begin position="319"/>
        <end position="341"/>
    </location>
</feature>
<keyword evidence="6 8" id="KW-1133">Transmembrane helix</keyword>
<name>A0A2R8CLA2_9GAMM</name>
<keyword evidence="2" id="KW-0813">Transport</keyword>
<dbReference type="GO" id="GO:0030395">
    <property type="term" value="F:lactose binding"/>
    <property type="evidence" value="ECO:0007669"/>
    <property type="project" value="TreeGrafter"/>
</dbReference>
<dbReference type="PANTHER" id="PTHR23522">
    <property type="entry name" value="BLL5896 PROTEIN"/>
    <property type="match status" value="1"/>
</dbReference>
<dbReference type="Gene3D" id="1.20.1250.20">
    <property type="entry name" value="MFS general substrate transporter like domains"/>
    <property type="match status" value="2"/>
</dbReference>
<dbReference type="GO" id="GO:0005886">
    <property type="term" value="C:plasma membrane"/>
    <property type="evidence" value="ECO:0007669"/>
    <property type="project" value="UniProtKB-SubCell"/>
</dbReference>
<dbReference type="InterPro" id="IPR000576">
    <property type="entry name" value="LacY/RafB_perm_fam"/>
</dbReference>
<feature type="transmembrane region" description="Helical" evidence="8">
    <location>
        <begin position="295"/>
        <end position="313"/>
    </location>
</feature>
<dbReference type="EMBL" id="ONZI01000002">
    <property type="protein sequence ID" value="SPJ33534.1"/>
    <property type="molecule type" value="Genomic_DNA"/>
</dbReference>
<accession>A0A2R8CLA2</accession>
<keyword evidence="11" id="KW-1185">Reference proteome</keyword>
<feature type="transmembrane region" description="Helical" evidence="8">
    <location>
        <begin position="175"/>
        <end position="194"/>
    </location>
</feature>
<dbReference type="NCBIfam" id="NF007077">
    <property type="entry name" value="PRK09528.1"/>
    <property type="match status" value="1"/>
</dbReference>
<gene>
    <name evidence="10" type="primary">lacY</name>
    <name evidence="10" type="ORF">KSP9073_01543</name>
</gene>
<dbReference type="GO" id="GO:0015528">
    <property type="term" value="F:lactose:proton symporter activity"/>
    <property type="evidence" value="ECO:0007669"/>
    <property type="project" value="TreeGrafter"/>
</dbReference>
<dbReference type="AlphaFoldDB" id="A0A2R8CLA2"/>
<keyword evidence="7 8" id="KW-0472">Membrane</keyword>
<dbReference type="NCBIfam" id="TIGR00882">
    <property type="entry name" value="2A0105"/>
    <property type="match status" value="1"/>
</dbReference>
<evidence type="ECO:0000256" key="6">
    <source>
        <dbReference type="ARBA" id="ARBA00022989"/>
    </source>
</evidence>